<evidence type="ECO:0000256" key="4">
    <source>
        <dbReference type="ARBA" id="ARBA00022729"/>
    </source>
</evidence>
<evidence type="ECO:0000259" key="17">
    <source>
        <dbReference type="Pfam" id="PF24935"/>
    </source>
</evidence>
<evidence type="ECO:0000259" key="12">
    <source>
        <dbReference type="Pfam" id="PF22962"/>
    </source>
</evidence>
<dbReference type="Pfam" id="PF24935">
    <property type="entry name" value="Ig_NUP210_6th"/>
    <property type="match status" value="1"/>
</dbReference>
<dbReference type="InterPro" id="IPR058779">
    <property type="entry name" value="Ig_NUP210_13th"/>
</dbReference>
<dbReference type="InterPro" id="IPR056898">
    <property type="entry name" value="Ig_NUP210_6th"/>
</dbReference>
<protein>
    <recommendedName>
        <fullName evidence="23">Nuclear pore membrane glycoprotein 210</fullName>
    </recommendedName>
</protein>
<feature type="transmembrane region" description="Helical" evidence="10">
    <location>
        <begin position="1783"/>
        <end position="1808"/>
    </location>
</feature>
<feature type="compositionally biased region" description="Low complexity" evidence="9">
    <location>
        <begin position="1858"/>
        <end position="1873"/>
    </location>
</feature>
<dbReference type="InterPro" id="IPR055096">
    <property type="entry name" value="Ig_NUP210_1st"/>
</dbReference>
<dbReference type="Pfam" id="PF22969">
    <property type="entry name" value="Ig_NUP210_2nd"/>
    <property type="match status" value="1"/>
</dbReference>
<dbReference type="InterPro" id="IPR045197">
    <property type="entry name" value="NUP210-like"/>
</dbReference>
<evidence type="ECO:0000313" key="22">
    <source>
        <dbReference type="Proteomes" id="UP000594454"/>
    </source>
</evidence>
<reference evidence="21 22" key="1">
    <citation type="submission" date="2020-11" db="EMBL/GenBank/DDBJ databases">
        <authorList>
            <person name="Wallbank WR R."/>
            <person name="Pardo Diaz C."/>
            <person name="Kozak K."/>
            <person name="Martin S."/>
            <person name="Jiggins C."/>
            <person name="Moest M."/>
            <person name="Warren A I."/>
            <person name="Generalovic N T."/>
            <person name="Byers J.R.P. K."/>
            <person name="Montejo-Kovacevich G."/>
            <person name="Yen C E."/>
        </authorList>
    </citation>
    <scope>NUCLEOTIDE SEQUENCE [LARGE SCALE GENOMIC DNA]</scope>
</reference>
<feature type="compositionally biased region" description="Polar residues" evidence="9">
    <location>
        <begin position="1834"/>
        <end position="1844"/>
    </location>
</feature>
<keyword evidence="8" id="KW-0539">Nucleus</keyword>
<dbReference type="Pfam" id="PF24991">
    <property type="entry name" value="Ig_NUP210_4th"/>
    <property type="match status" value="1"/>
</dbReference>
<evidence type="ECO:0000256" key="9">
    <source>
        <dbReference type="SAM" id="MobiDB-lite"/>
    </source>
</evidence>
<evidence type="ECO:0000256" key="11">
    <source>
        <dbReference type="SAM" id="SignalP"/>
    </source>
</evidence>
<dbReference type="InterPro" id="IPR056899">
    <property type="entry name" value="Ig_NUP210_9th"/>
</dbReference>
<feature type="domain" description="NUP210 Ig-like" evidence="19">
    <location>
        <begin position="1471"/>
        <end position="1514"/>
    </location>
</feature>
<dbReference type="EMBL" id="LR899009">
    <property type="protein sequence ID" value="CAD7078083.1"/>
    <property type="molecule type" value="Genomic_DNA"/>
</dbReference>
<feature type="domain" description="NUP210 Ig-like" evidence="14">
    <location>
        <begin position="19"/>
        <end position="109"/>
    </location>
</feature>
<dbReference type="Pfam" id="PF24902">
    <property type="entry name" value="Ig_NUP210_9th"/>
    <property type="match status" value="1"/>
</dbReference>
<dbReference type="InterPro" id="IPR057586">
    <property type="entry name" value="Ig_NUP210_16th"/>
</dbReference>
<evidence type="ECO:0000256" key="7">
    <source>
        <dbReference type="ARBA" id="ARBA00023180"/>
    </source>
</evidence>
<sequence length="1887" mass="211093">MQKLLLFCAFLMLGGGTATKLNYPRVLLPIFDKISINFTLEVIEQGCFKWDTSRHDLIQITPVYDTFDGECSSKAVVTVLTREKRRNTAIVLAEELRTGDTLRCDVILDVIDKLGVLTTTRELFLEEAPETFELWAQDSQGNAFTTLEGVEFTWAISSVNGYNSDQSWQQVLRFLTFTESNYHEVPKSLEKFEAQGIKGYMVLLEGSNTGTARVTVRMPYPEYSHVPTIEVNIMVLANIILDPTDAHILMGDTINFRILQLKQGKLHEITLNSQYYLEIEDERIAEITGNKATGLRLGRSVVRLRDRNVPSDGGFNQDGESLKSSAPRATITVSTASKITINLLPHYNWVTIEGEKHEIAIDLYTHDDQKIYLGPRYNVESTFQESLFYVLQKSQNGSRIYGEAVRHGSTPVLGSFEKLTAKAELQIYKELTLTPRRVVLPFDPSNSRRQRIRFIATGGDESYVWSSQNSKLISISQSGIAETRIDPNTEIPTEYLLDEDKNIVTKHTTVRVALARNTKIVRTAEVFFLPPVKLSIKKYNFETALRDYVKIHLSLYSFVNSSYVPFTNCDNLQFDLEFSSQIFQLDTKKEPIEGELAKDACTILYLKGTSLGTTQLKISYKFMDKVLRDEATLVVFEKLTILDPVLNEVILPIGSSRNVIYNNGPQKLFNIEAELQNRVDFDKQIVDITKIESDTSKSLLAYNILCRKVGETVLDLEMFNSIPKQSFEPFYSKYVTKIYCVKPRFINLYTTEILRQSCPIEMKNSLMHVKNRAENLDIEIEVLDSKNRKLMNISSLVIEWEFAQGNEAYHTNAIHYRQTEEEFIEGIRVPARDFLVTAIGDVTASFKVKASVTKYDLPLLKSFSITPEKPFFGIEKLKDGSIVQPVIENEIKFMAVNSTLLDRDSISIFLGRNKPERVSIAQGSGFYEIKLSEPGIISVEFDPKSREIIIFPHQIGNVQLELIDRCLMTEAAHLTVSVVSIGSIQCVMPDRVEKGKSIEAIIRLYDSNDNLMKIDNANLQIYELYENIFNSAIVSVRLGEQSNLDLGEIRYYVNGLELGETKIIFNSGYGDRAMAIASDPVTVQVFPPLRLYPRNSTLIVSSSLQIYSHGGPHPDISIVYSVENSNIVSMDSAVILAKKLGTTRITGRCVGVNPIDGRQIIFSEDSIEVTVIPLEKVQVRTPLVRIKTGAVMPAFIWGVPDISPVILGTMESIRIIWSTNQPDVVDIFGIFSDAGIEYTEHDLISVRVKALNPGKARIQASIILPGGQRLSSSVEVVVFKMLEIEAPKHINQDTILIPPRSTIQLKANLDDVVYKLSSESNGIVRVSSDGNVKSGDTLGRDLIIAKTFDQTLPIDVEVKNIQYILATLLYPSVKLRQIEQKIPSGMNMILKISLHDNLGNEFSHNIEDVNGIKYELSHKDVVDVQIGNNLTVSINLPRETITMIAISLKDSAGVKHAEDFIKVSVAESKNIFPTKTIFSVGDIICFDSPLTSATFWSSSDERIVSIDRHTGVARVLGNRFKSGEKIAISNGDKSGSFLKYDIEVREADKIEFFKSYDIFSGNSYRGHLVLRNHLQVDKFSNLIARNVSKCSNFIDKVPVKFFTCKISSKEPLGVQVIDNFKVTSLFDKNVGTYACEIVLITSQLDILSVVKSNEVNIELEAQLPNGLSDIVTLKIVPAIKVTPDAISVDQITQQGIVVTGLDKVLQKVEVKPSDASVLEVIPQAKAHGSLQYKVKLINELPTDEQLFVQVHSPLTLQDIQVPIEETNSVMKCSTRPFNNASTFLINIVSHIGVIISVIVLILTIYVWFFCSSQRKAEVNDSAFAKSFKSTSKSPITSVSGSPQLTPRGPSYPNSPYYGNQSSGSQNISSGNESPVYGISHSLDMTRN</sequence>
<evidence type="ECO:0000313" key="21">
    <source>
        <dbReference type="EMBL" id="CAD7078083.1"/>
    </source>
</evidence>
<dbReference type="InterPro" id="IPR056897">
    <property type="entry name" value="Ig_NUP210_4th"/>
</dbReference>
<dbReference type="SUPFAM" id="SSF49373">
    <property type="entry name" value="Invasin/intimin cell-adhesion fragments"/>
    <property type="match status" value="1"/>
</dbReference>
<evidence type="ECO:0008006" key="23">
    <source>
        <dbReference type="Google" id="ProtNLM"/>
    </source>
</evidence>
<dbReference type="InterPro" id="IPR055098">
    <property type="entry name" value="Ig_NUP210_3rd"/>
</dbReference>
<dbReference type="Pfam" id="PF22967">
    <property type="entry name" value="Ig_NUP210_1st"/>
    <property type="match status" value="1"/>
</dbReference>
<evidence type="ECO:0000259" key="13">
    <source>
        <dbReference type="Pfam" id="PF22963"/>
    </source>
</evidence>
<dbReference type="InParanoid" id="A0A7R8UCA6"/>
<keyword evidence="5 10" id="KW-1133">Transmembrane helix</keyword>
<keyword evidence="7" id="KW-0325">Glycoprotein</keyword>
<dbReference type="InterPro" id="IPR055097">
    <property type="entry name" value="Ig_NUP210_2nd"/>
</dbReference>
<feature type="signal peptide" evidence="11">
    <location>
        <begin position="1"/>
        <end position="18"/>
    </location>
</feature>
<evidence type="ECO:0000259" key="14">
    <source>
        <dbReference type="Pfam" id="PF22967"/>
    </source>
</evidence>
<dbReference type="GO" id="GO:0005643">
    <property type="term" value="C:nuclear pore"/>
    <property type="evidence" value="ECO:0007669"/>
    <property type="project" value="TreeGrafter"/>
</dbReference>
<keyword evidence="22" id="KW-1185">Reference proteome</keyword>
<accession>A0A7R8UCA6</accession>
<keyword evidence="4 11" id="KW-0732">Signal</keyword>
<feature type="domain" description="NUP210 Ig-like" evidence="15">
    <location>
        <begin position="118"/>
        <end position="228"/>
    </location>
</feature>
<evidence type="ECO:0000259" key="20">
    <source>
        <dbReference type="Pfam" id="PF26181"/>
    </source>
</evidence>
<gene>
    <name evidence="21" type="ORF">HERILL_LOCUS1373</name>
</gene>
<evidence type="ECO:0000259" key="18">
    <source>
        <dbReference type="Pfam" id="PF24991"/>
    </source>
</evidence>
<feature type="region of interest" description="Disordered" evidence="9">
    <location>
        <begin position="1831"/>
        <end position="1887"/>
    </location>
</feature>
<feature type="domain" description="NUP210 Ig-like" evidence="20">
    <location>
        <begin position="1174"/>
        <end position="1265"/>
    </location>
</feature>
<dbReference type="InterPro" id="IPR008964">
    <property type="entry name" value="Invasin/intimin_cell_adhesion"/>
</dbReference>
<dbReference type="GO" id="GO:0031965">
    <property type="term" value="C:nuclear membrane"/>
    <property type="evidence" value="ECO:0007669"/>
    <property type="project" value="UniProtKB-SubCell"/>
</dbReference>
<comment type="similarity">
    <text evidence="2">Belongs to the NUP210 family.</text>
</comment>
<evidence type="ECO:0000256" key="10">
    <source>
        <dbReference type="SAM" id="Phobius"/>
    </source>
</evidence>
<dbReference type="Proteomes" id="UP000594454">
    <property type="component" value="Chromosome 1"/>
</dbReference>
<evidence type="ECO:0000259" key="15">
    <source>
        <dbReference type="Pfam" id="PF22969"/>
    </source>
</evidence>
<dbReference type="Pfam" id="PF22963">
    <property type="entry name" value="Ig_NUP210_3rd"/>
    <property type="match status" value="1"/>
</dbReference>
<name>A0A7R8UCA6_HERIL</name>
<dbReference type="FunCoup" id="A0A7R8UCA6">
    <property type="interactions" value="1382"/>
</dbReference>
<keyword evidence="6 10" id="KW-0472">Membrane</keyword>
<dbReference type="Pfam" id="PF25354">
    <property type="entry name" value="Ig_NUP210_16th"/>
    <property type="match status" value="1"/>
</dbReference>
<feature type="domain" description="NUP210 fourth Ig-like" evidence="18">
    <location>
        <begin position="348"/>
        <end position="420"/>
    </location>
</feature>
<keyword evidence="3 10" id="KW-0812">Transmembrane</keyword>
<dbReference type="Pfam" id="PF22962">
    <property type="entry name" value="Ig_NUP210_7th"/>
    <property type="match status" value="1"/>
</dbReference>
<feature type="domain" description="NUP210 Ig-like" evidence="13">
    <location>
        <begin position="237"/>
        <end position="313"/>
    </location>
</feature>
<feature type="domain" description="NUP210 Ig-like" evidence="12">
    <location>
        <begin position="647"/>
        <end position="740"/>
    </location>
</feature>
<comment type="subcellular location">
    <subcellularLocation>
        <location evidence="1">Nucleus membrane</location>
        <topology evidence="1">Single-pass membrane protein</topology>
    </subcellularLocation>
</comment>
<dbReference type="PANTHER" id="PTHR23019">
    <property type="entry name" value="NUCLEAR PORE MEMBRANE GLYCOPROTEIN GP210-RELATED"/>
    <property type="match status" value="1"/>
</dbReference>
<evidence type="ECO:0000259" key="19">
    <source>
        <dbReference type="Pfam" id="PF25354"/>
    </source>
</evidence>
<dbReference type="InterPro" id="IPR055099">
    <property type="entry name" value="Ig_NUP210_7th"/>
</dbReference>
<proteinExistence type="inferred from homology"/>
<evidence type="ECO:0000256" key="5">
    <source>
        <dbReference type="ARBA" id="ARBA00022989"/>
    </source>
</evidence>
<feature type="domain" description="NUP210 Ig-like" evidence="16">
    <location>
        <begin position="905"/>
        <end position="978"/>
    </location>
</feature>
<feature type="domain" description="NUP210 Ig-like" evidence="17">
    <location>
        <begin position="542"/>
        <end position="621"/>
    </location>
</feature>
<evidence type="ECO:0000256" key="1">
    <source>
        <dbReference type="ARBA" id="ARBA00004590"/>
    </source>
</evidence>
<evidence type="ECO:0000256" key="6">
    <source>
        <dbReference type="ARBA" id="ARBA00023136"/>
    </source>
</evidence>
<evidence type="ECO:0000259" key="16">
    <source>
        <dbReference type="Pfam" id="PF24902"/>
    </source>
</evidence>
<organism evidence="21 22">
    <name type="scientific">Hermetia illucens</name>
    <name type="common">Black soldier fly</name>
    <dbReference type="NCBI Taxonomy" id="343691"/>
    <lineage>
        <taxon>Eukaryota</taxon>
        <taxon>Metazoa</taxon>
        <taxon>Ecdysozoa</taxon>
        <taxon>Arthropoda</taxon>
        <taxon>Hexapoda</taxon>
        <taxon>Insecta</taxon>
        <taxon>Pterygota</taxon>
        <taxon>Neoptera</taxon>
        <taxon>Endopterygota</taxon>
        <taxon>Diptera</taxon>
        <taxon>Brachycera</taxon>
        <taxon>Stratiomyomorpha</taxon>
        <taxon>Stratiomyidae</taxon>
        <taxon>Hermetiinae</taxon>
        <taxon>Hermetia</taxon>
    </lineage>
</organism>
<dbReference type="OrthoDB" id="361283at2759"/>
<feature type="chain" id="PRO_5030781527" description="Nuclear pore membrane glycoprotein 210" evidence="11">
    <location>
        <begin position="19"/>
        <end position="1887"/>
    </location>
</feature>
<evidence type="ECO:0000256" key="8">
    <source>
        <dbReference type="ARBA" id="ARBA00023242"/>
    </source>
</evidence>
<evidence type="ECO:0000256" key="3">
    <source>
        <dbReference type="ARBA" id="ARBA00022692"/>
    </source>
</evidence>
<dbReference type="PANTHER" id="PTHR23019:SF0">
    <property type="entry name" value="NUCLEAR PORE MEMBRANE GLYCOPROTEIN 210"/>
    <property type="match status" value="1"/>
</dbReference>
<dbReference type="Pfam" id="PF26181">
    <property type="entry name" value="Ig_NUP210_13th"/>
    <property type="match status" value="1"/>
</dbReference>
<evidence type="ECO:0000256" key="2">
    <source>
        <dbReference type="ARBA" id="ARBA00007313"/>
    </source>
</evidence>